<protein>
    <recommendedName>
        <fullName evidence="1">N-acetyltransferase domain-containing protein</fullName>
    </recommendedName>
</protein>
<accession>W0NQ82</accession>
<dbReference type="CDD" id="cd04301">
    <property type="entry name" value="NAT_SF"/>
    <property type="match status" value="1"/>
</dbReference>
<dbReference type="GO" id="GO:0016747">
    <property type="term" value="F:acyltransferase activity, transferring groups other than amino-acyl groups"/>
    <property type="evidence" value="ECO:0007669"/>
    <property type="project" value="InterPro"/>
</dbReference>
<dbReference type="PANTHER" id="PTHR43617:SF2">
    <property type="entry name" value="UPF0039 PROTEIN SLL0451"/>
    <property type="match status" value="1"/>
</dbReference>
<evidence type="ECO:0000259" key="1">
    <source>
        <dbReference type="PROSITE" id="PS51186"/>
    </source>
</evidence>
<dbReference type="InterPro" id="IPR050276">
    <property type="entry name" value="MshD_Acetyltransferase"/>
</dbReference>
<dbReference type="InterPro" id="IPR016181">
    <property type="entry name" value="Acyl_CoA_acyltransferase"/>
</dbReference>
<dbReference type="PANTHER" id="PTHR43617">
    <property type="entry name" value="L-AMINO ACID N-ACETYLTRANSFERASE"/>
    <property type="match status" value="1"/>
</dbReference>
<dbReference type="AlphaFoldDB" id="W0NQ82"/>
<feature type="domain" description="N-acetyltransferase" evidence="1">
    <location>
        <begin position="1"/>
        <end position="145"/>
    </location>
</feature>
<dbReference type="EMBL" id="KF715620">
    <property type="protein sequence ID" value="AHG52947.1"/>
    <property type="molecule type" value="Genomic_DNA"/>
</dbReference>
<dbReference type="PROSITE" id="PS51186">
    <property type="entry name" value="GNAT"/>
    <property type="match status" value="1"/>
</dbReference>
<dbReference type="SUPFAM" id="SSF55729">
    <property type="entry name" value="Acyl-CoA N-acyltransferases (Nat)"/>
    <property type="match status" value="1"/>
</dbReference>
<dbReference type="Gene3D" id="3.40.630.30">
    <property type="match status" value="1"/>
</dbReference>
<organism evidence="2">
    <name type="scientific">uncultured organism</name>
    <dbReference type="NCBI Taxonomy" id="155900"/>
    <lineage>
        <taxon>unclassified sequences</taxon>
        <taxon>environmental samples</taxon>
    </lineage>
</organism>
<gene>
    <name evidence="2" type="ORF">META_00021</name>
</gene>
<proteinExistence type="predicted"/>
<name>W0NQ82_9ZZZZ</name>
<dbReference type="InterPro" id="IPR000182">
    <property type="entry name" value="GNAT_dom"/>
</dbReference>
<reference evidence="2" key="1">
    <citation type="submission" date="2013-09" db="EMBL/GenBank/DDBJ databases">
        <title>Novel inorganic pyrophosphatase from soil metagenomic and family and subfamily prediction.</title>
        <authorList>
            <person name="Rodrigues G.R."/>
            <person name="Val-Moraes S.P."/>
            <person name="Varani A.M."/>
            <person name="Lemos E.G.M."/>
            <person name="Pizauro J.M."/>
        </authorList>
    </citation>
    <scope>NUCLEOTIDE SEQUENCE</scope>
</reference>
<sequence>MIRPEQPGDSAGIYAVHCAAFPSDVEARLVDRLRANRQAIVSLVAEEEGRIVGHILFSPVVIAGQTESRGLGLAPVAVAPDWQRRGVGSALIRAALAACRGLDCGFVVLLGHPDYYPRFGFERASRFGLTNEYGADEAFMVLEMRPGSLPPGGGLVRYGPEFGEFA</sequence>
<evidence type="ECO:0000313" key="2">
    <source>
        <dbReference type="EMBL" id="AHG52947.1"/>
    </source>
</evidence>
<dbReference type="Pfam" id="PF00583">
    <property type="entry name" value="Acetyltransf_1"/>
    <property type="match status" value="1"/>
</dbReference>